<dbReference type="Pfam" id="PF07000">
    <property type="entry name" value="DUF1308"/>
    <property type="match status" value="1"/>
</dbReference>
<dbReference type="Proteomes" id="UP000780801">
    <property type="component" value="Unassembled WGS sequence"/>
</dbReference>
<proteinExistence type="predicted"/>
<dbReference type="PANTHER" id="PTHR13379">
    <property type="entry name" value="UNCHARACTERIZED DUF1308"/>
    <property type="match status" value="1"/>
</dbReference>
<dbReference type="PANTHER" id="PTHR13379:SF0">
    <property type="entry name" value="UPF0415 PROTEIN C7ORF25"/>
    <property type="match status" value="1"/>
</dbReference>
<dbReference type="InterPro" id="IPR010733">
    <property type="entry name" value="DUF1308"/>
</dbReference>
<feature type="compositionally biased region" description="Acidic residues" evidence="1">
    <location>
        <begin position="186"/>
        <end position="204"/>
    </location>
</feature>
<dbReference type="AlphaFoldDB" id="A0A9P6KFH3"/>
<dbReference type="EMBL" id="JAABOA010000855">
    <property type="protein sequence ID" value="KAF9582968.1"/>
    <property type="molecule type" value="Genomic_DNA"/>
</dbReference>
<evidence type="ECO:0000313" key="4">
    <source>
        <dbReference type="Proteomes" id="UP000780801"/>
    </source>
</evidence>
<evidence type="ECO:0000256" key="1">
    <source>
        <dbReference type="SAM" id="MobiDB-lite"/>
    </source>
</evidence>
<name>A0A9P6KFH3_9FUNG</name>
<keyword evidence="4" id="KW-1185">Reference proteome</keyword>
<gene>
    <name evidence="3" type="ORF">BGW38_010502</name>
</gene>
<accession>A0A9P6KFH3</accession>
<dbReference type="OrthoDB" id="441890at2759"/>
<evidence type="ECO:0000313" key="3">
    <source>
        <dbReference type="EMBL" id="KAF9582968.1"/>
    </source>
</evidence>
<organism evidence="3 4">
    <name type="scientific">Lunasporangiospora selenospora</name>
    <dbReference type="NCBI Taxonomy" id="979761"/>
    <lineage>
        <taxon>Eukaryota</taxon>
        <taxon>Fungi</taxon>
        <taxon>Fungi incertae sedis</taxon>
        <taxon>Mucoromycota</taxon>
        <taxon>Mortierellomycotina</taxon>
        <taxon>Mortierellomycetes</taxon>
        <taxon>Mortierellales</taxon>
        <taxon>Mortierellaceae</taxon>
        <taxon>Lunasporangiospora</taxon>
    </lineage>
</organism>
<evidence type="ECO:0000259" key="2">
    <source>
        <dbReference type="Pfam" id="PF07000"/>
    </source>
</evidence>
<feature type="region of interest" description="Disordered" evidence="1">
    <location>
        <begin position="186"/>
        <end position="220"/>
    </location>
</feature>
<feature type="domain" description="DUF1308" evidence="2">
    <location>
        <begin position="305"/>
        <end position="392"/>
    </location>
</feature>
<reference evidence="3" key="1">
    <citation type="journal article" date="2020" name="Fungal Divers.">
        <title>Resolving the Mortierellaceae phylogeny through synthesis of multi-gene phylogenetics and phylogenomics.</title>
        <authorList>
            <person name="Vandepol N."/>
            <person name="Liber J."/>
            <person name="Desiro A."/>
            <person name="Na H."/>
            <person name="Kennedy M."/>
            <person name="Barry K."/>
            <person name="Grigoriev I.V."/>
            <person name="Miller A.N."/>
            <person name="O'Donnell K."/>
            <person name="Stajich J.E."/>
            <person name="Bonito G."/>
        </authorList>
    </citation>
    <scope>NUCLEOTIDE SEQUENCE</scope>
    <source>
        <strain evidence="3">KOD1015</strain>
    </source>
</reference>
<sequence>MDPLQRAQALLQECNQIVVQLEAWRVHNPSFGNIEGLQLMTSNLLAERRFLEKIVSTPTDEIRIVQVNSSNVPYFRALVHTLVHCKNPVAIRKTFSYSLDPYTSIMPTESFRSINTAGARHKKSATKSHKQPTMMSLVSSQPLSTQLPNNCTLEVKVDIVADHGMSWLRINAGSAWSIIHEFAEMEDDSDDDDDDDDSDSNEDGAENKGELLSSAKKPELVSKATHPDMTLLVRSLVLAADQNRLHYYHRPQLTLRFAGFSSLDGEEDNGTIPERTKAHPGMDPKYHPFPVPLIVDDMELFTETLHLDITTLMALSSVLCHRIGLDPNAFTSPPLILQVQQEHQQPILPILAKVFEGRKRLVISRAGVTRFRSILEIIGGSEEKWRGKVLIHDPLETKESSLADENASEIRERWVQGSDWALRFGVFADGPPRIDVIEDCLREEVDVVGKVSDSTVTATTATMGTGSEGKTKEQVMSELHSRIFMTGYHGRLTTITANQVGYRAVLKAGLIPLAVSVWFHAPRSLAEAKLPEGHINSSLE</sequence>
<protein>
    <recommendedName>
        <fullName evidence="2">DUF1308 domain-containing protein</fullName>
    </recommendedName>
</protein>
<comment type="caution">
    <text evidence="3">The sequence shown here is derived from an EMBL/GenBank/DDBJ whole genome shotgun (WGS) entry which is preliminary data.</text>
</comment>